<evidence type="ECO:0000313" key="1">
    <source>
        <dbReference type="EMBL" id="KAJ8069799.1"/>
    </source>
</evidence>
<organism evidence="1 2">
    <name type="scientific">Sclerotinia nivalis</name>
    <dbReference type="NCBI Taxonomy" id="352851"/>
    <lineage>
        <taxon>Eukaryota</taxon>
        <taxon>Fungi</taxon>
        <taxon>Dikarya</taxon>
        <taxon>Ascomycota</taxon>
        <taxon>Pezizomycotina</taxon>
        <taxon>Leotiomycetes</taxon>
        <taxon>Helotiales</taxon>
        <taxon>Sclerotiniaceae</taxon>
        <taxon>Sclerotinia</taxon>
    </lineage>
</organism>
<evidence type="ECO:0008006" key="3">
    <source>
        <dbReference type="Google" id="ProtNLM"/>
    </source>
</evidence>
<dbReference type="PANTHER" id="PTHR14586:SF1">
    <property type="entry name" value="THIAMINE-TRIPHOSPHATASE"/>
    <property type="match status" value="1"/>
</dbReference>
<dbReference type="EMBL" id="JAPEIS010000001">
    <property type="protein sequence ID" value="KAJ8069799.1"/>
    <property type="molecule type" value="Genomic_DNA"/>
</dbReference>
<dbReference type="GO" id="GO:0000287">
    <property type="term" value="F:magnesium ion binding"/>
    <property type="evidence" value="ECO:0007669"/>
    <property type="project" value="TreeGrafter"/>
</dbReference>
<keyword evidence="2" id="KW-1185">Reference proteome</keyword>
<sequence length="196" mass="23129">MPLYEIERKFAFNPALLARFRMNQGQPPFRNLTYQRNECFEDEYFDSANLLSKSGVWIRKRDKTWEAKRRQDGDFLRSSFYETNKVDEIKRLVRTCAHVGYEVGPDTNFGLTRICRYRTKRETYLADNQFSIMLDSTDFGHWVGEVELQTHQTASAFSDIDTFMQKYSWFFTNGKTPKGKMTAYFELFGFPSEVAS</sequence>
<reference evidence="1" key="1">
    <citation type="submission" date="2022-11" db="EMBL/GenBank/DDBJ databases">
        <title>Genome Resource of Sclerotinia nivalis Strain SnTB1, a Plant Pathogen Isolated from American Ginseng.</title>
        <authorList>
            <person name="Fan S."/>
        </authorList>
    </citation>
    <scope>NUCLEOTIDE SEQUENCE</scope>
    <source>
        <strain evidence="1">SnTB1</strain>
    </source>
</reference>
<accession>A0A9X0DNI3</accession>
<dbReference type="OrthoDB" id="442176at2759"/>
<dbReference type="Proteomes" id="UP001152300">
    <property type="component" value="Unassembled WGS sequence"/>
</dbReference>
<dbReference type="AlphaFoldDB" id="A0A9X0DNI3"/>
<dbReference type="InterPro" id="IPR039582">
    <property type="entry name" value="THTPA"/>
</dbReference>
<gene>
    <name evidence="1" type="ORF">OCU04_000215</name>
</gene>
<dbReference type="GO" id="GO:0050333">
    <property type="term" value="F:thiamine triphosphate phosphatase activity"/>
    <property type="evidence" value="ECO:0007669"/>
    <property type="project" value="InterPro"/>
</dbReference>
<dbReference type="SUPFAM" id="SSF55154">
    <property type="entry name" value="CYTH-like phosphatases"/>
    <property type="match status" value="1"/>
</dbReference>
<comment type="caution">
    <text evidence="1">The sequence shown here is derived from an EMBL/GenBank/DDBJ whole genome shotgun (WGS) entry which is preliminary data.</text>
</comment>
<dbReference type="GO" id="GO:0042357">
    <property type="term" value="P:thiamine diphosphate metabolic process"/>
    <property type="evidence" value="ECO:0007669"/>
    <property type="project" value="TreeGrafter"/>
</dbReference>
<dbReference type="Gene3D" id="2.40.320.10">
    <property type="entry name" value="Hypothetical Protein Pfu-838710-001"/>
    <property type="match status" value="1"/>
</dbReference>
<protein>
    <recommendedName>
        <fullName evidence="3">CYTH domain-containing protein</fullName>
    </recommendedName>
</protein>
<dbReference type="PANTHER" id="PTHR14586">
    <property type="entry name" value="THIAMINE-TRIPHOSPHATASE"/>
    <property type="match status" value="1"/>
</dbReference>
<dbReference type="InterPro" id="IPR033469">
    <property type="entry name" value="CYTH-like_dom_sf"/>
</dbReference>
<name>A0A9X0DNI3_9HELO</name>
<proteinExistence type="predicted"/>
<evidence type="ECO:0000313" key="2">
    <source>
        <dbReference type="Proteomes" id="UP001152300"/>
    </source>
</evidence>